<keyword evidence="1" id="KW-1133">Transmembrane helix</keyword>
<name>A0A6V7UFS2_MELEN</name>
<feature type="transmembrane region" description="Helical" evidence="1">
    <location>
        <begin position="6"/>
        <end position="27"/>
    </location>
</feature>
<protein>
    <submittedName>
        <fullName evidence="2">Uncharacterized protein</fullName>
    </submittedName>
</protein>
<dbReference type="AlphaFoldDB" id="A0A6V7UFS2"/>
<feature type="transmembrane region" description="Helical" evidence="1">
    <location>
        <begin position="87"/>
        <end position="107"/>
    </location>
</feature>
<evidence type="ECO:0000256" key="1">
    <source>
        <dbReference type="SAM" id="Phobius"/>
    </source>
</evidence>
<evidence type="ECO:0000313" key="3">
    <source>
        <dbReference type="Proteomes" id="UP000580250"/>
    </source>
</evidence>
<comment type="caution">
    <text evidence="2">The sequence shown here is derived from an EMBL/GenBank/DDBJ whole genome shotgun (WGS) entry which is preliminary data.</text>
</comment>
<organism evidence="2 3">
    <name type="scientific">Meloidogyne enterolobii</name>
    <name type="common">Root-knot nematode worm</name>
    <name type="synonym">Meloidogyne mayaguensis</name>
    <dbReference type="NCBI Taxonomy" id="390850"/>
    <lineage>
        <taxon>Eukaryota</taxon>
        <taxon>Metazoa</taxon>
        <taxon>Ecdysozoa</taxon>
        <taxon>Nematoda</taxon>
        <taxon>Chromadorea</taxon>
        <taxon>Rhabditida</taxon>
        <taxon>Tylenchina</taxon>
        <taxon>Tylenchomorpha</taxon>
        <taxon>Tylenchoidea</taxon>
        <taxon>Meloidogynidae</taxon>
        <taxon>Meloidogyninae</taxon>
        <taxon>Meloidogyne</taxon>
    </lineage>
</organism>
<proteinExistence type="predicted"/>
<keyword evidence="1" id="KW-0812">Transmembrane</keyword>
<accession>A0A6V7UFS2</accession>
<dbReference type="EMBL" id="CAJEWN010000055">
    <property type="protein sequence ID" value="CAD2154085.1"/>
    <property type="molecule type" value="Genomic_DNA"/>
</dbReference>
<sequence>MNGDIPLLLAVFIATPLYTAVLAQFIFDYRKKKSTSTQNNNMPKDRIIILSICLISLIPCPLLLGLYKLAGITVIIQDTLPSIIINIFYNVCYTLIQFIEEISLFIISKDFRKLVKEQFFKSNGQINNNNKVVNNQVIVVQTISQQQRMNQINKQN</sequence>
<feature type="transmembrane region" description="Helical" evidence="1">
    <location>
        <begin position="47"/>
        <end position="67"/>
    </location>
</feature>
<gene>
    <name evidence="2" type="ORF">MENT_LOCUS11362</name>
</gene>
<dbReference type="Proteomes" id="UP000580250">
    <property type="component" value="Unassembled WGS sequence"/>
</dbReference>
<reference evidence="2 3" key="1">
    <citation type="submission" date="2020-08" db="EMBL/GenBank/DDBJ databases">
        <authorList>
            <person name="Koutsovoulos G."/>
            <person name="Danchin GJ E."/>
        </authorList>
    </citation>
    <scope>NUCLEOTIDE SEQUENCE [LARGE SCALE GENOMIC DNA]</scope>
</reference>
<keyword evidence="1" id="KW-0472">Membrane</keyword>
<evidence type="ECO:0000313" key="2">
    <source>
        <dbReference type="EMBL" id="CAD2154085.1"/>
    </source>
</evidence>